<comment type="caution">
    <text evidence="2">The sequence shown here is derived from an EMBL/GenBank/DDBJ whole genome shotgun (WGS) entry which is preliminary data.</text>
</comment>
<feature type="region of interest" description="Disordered" evidence="1">
    <location>
        <begin position="58"/>
        <end position="81"/>
    </location>
</feature>
<evidence type="ECO:0000256" key="1">
    <source>
        <dbReference type="SAM" id="MobiDB-lite"/>
    </source>
</evidence>
<organism evidence="2 3">
    <name type="scientific">Nepenthes gracilis</name>
    <name type="common">Slender pitcher plant</name>
    <dbReference type="NCBI Taxonomy" id="150966"/>
    <lineage>
        <taxon>Eukaryota</taxon>
        <taxon>Viridiplantae</taxon>
        <taxon>Streptophyta</taxon>
        <taxon>Embryophyta</taxon>
        <taxon>Tracheophyta</taxon>
        <taxon>Spermatophyta</taxon>
        <taxon>Magnoliopsida</taxon>
        <taxon>eudicotyledons</taxon>
        <taxon>Gunneridae</taxon>
        <taxon>Pentapetalae</taxon>
        <taxon>Caryophyllales</taxon>
        <taxon>Nepenthaceae</taxon>
        <taxon>Nepenthes</taxon>
    </lineage>
</organism>
<dbReference type="Proteomes" id="UP001279734">
    <property type="component" value="Unassembled WGS sequence"/>
</dbReference>
<dbReference type="EMBL" id="BSYO01000003">
    <property type="protein sequence ID" value="GMH02443.1"/>
    <property type="molecule type" value="Genomic_DNA"/>
</dbReference>
<accession>A0AAD3XEX8</accession>
<proteinExistence type="predicted"/>
<gene>
    <name evidence="2" type="ORF">Nepgr_004282</name>
</gene>
<evidence type="ECO:0000313" key="3">
    <source>
        <dbReference type="Proteomes" id="UP001279734"/>
    </source>
</evidence>
<reference evidence="2" key="1">
    <citation type="submission" date="2023-05" db="EMBL/GenBank/DDBJ databases">
        <title>Nepenthes gracilis genome sequencing.</title>
        <authorList>
            <person name="Fukushima K."/>
        </authorList>
    </citation>
    <scope>NUCLEOTIDE SEQUENCE</scope>
    <source>
        <strain evidence="2">SING2019-196</strain>
    </source>
</reference>
<name>A0AAD3XEX8_NEPGR</name>
<feature type="compositionally biased region" description="Basic and acidic residues" evidence="1">
    <location>
        <begin position="58"/>
        <end position="70"/>
    </location>
</feature>
<feature type="compositionally biased region" description="Acidic residues" evidence="1">
    <location>
        <begin position="71"/>
        <end position="81"/>
    </location>
</feature>
<sequence>MVRITEIEFLPNIDRKLKKQMKNSGNYLPQSDITDLTDKDYHHRRMTEMPRKYMKKDLQSFKDVSDKKDSSDDDDKDLDIDNEEDAYYNLMDDMGKNNTKCATYNLMESDKRGYIEDLNEVETDSYNSAQFNISSNDTATSSEGEEDDIDLELEFMNFFDKVISILVLRRT</sequence>
<keyword evidence="3" id="KW-1185">Reference proteome</keyword>
<protein>
    <submittedName>
        <fullName evidence="2">Uncharacterized protein</fullName>
    </submittedName>
</protein>
<evidence type="ECO:0000313" key="2">
    <source>
        <dbReference type="EMBL" id="GMH02443.1"/>
    </source>
</evidence>
<dbReference type="AlphaFoldDB" id="A0AAD3XEX8"/>